<dbReference type="GO" id="GO:0005886">
    <property type="term" value="C:plasma membrane"/>
    <property type="evidence" value="ECO:0007669"/>
    <property type="project" value="TreeGrafter"/>
</dbReference>
<feature type="binding site" evidence="1">
    <location>
        <position position="956"/>
    </location>
    <ligand>
        <name>Zn(2+)</name>
        <dbReference type="ChEBI" id="CHEBI:29105"/>
    </ligand>
</feature>
<dbReference type="GO" id="GO:0005975">
    <property type="term" value="P:carbohydrate metabolic process"/>
    <property type="evidence" value="ECO:0007669"/>
    <property type="project" value="InterPro"/>
</dbReference>
<dbReference type="EMBL" id="CABEHT010000001">
    <property type="protein sequence ID" value="VTS12869.1"/>
    <property type="molecule type" value="Genomic_DNA"/>
</dbReference>
<name>A0A4U9XIQ9_9STRE</name>
<dbReference type="PANTHER" id="PTHR12736:SF7">
    <property type="entry name" value="LANC-LIKE PROTEIN 3"/>
    <property type="match status" value="1"/>
</dbReference>
<dbReference type="NCBIfam" id="TIGR03897">
    <property type="entry name" value="lanti_2_LanM"/>
    <property type="match status" value="1"/>
</dbReference>
<feature type="domain" description="Lantibiotic biosynthesis protein dehydration" evidence="2">
    <location>
        <begin position="220"/>
        <end position="590"/>
    </location>
</feature>
<dbReference type="Proteomes" id="UP000394068">
    <property type="component" value="Unassembled WGS sequence"/>
</dbReference>
<dbReference type="InterPro" id="IPR025410">
    <property type="entry name" value="Lant_dehyd"/>
</dbReference>
<feature type="binding site" evidence="1">
    <location>
        <position position="1007"/>
    </location>
    <ligand>
        <name>Zn(2+)</name>
        <dbReference type="ChEBI" id="CHEBI:29105"/>
    </ligand>
</feature>
<dbReference type="SUPFAM" id="SSF158745">
    <property type="entry name" value="LanC-like"/>
    <property type="match status" value="1"/>
</dbReference>
<dbReference type="InterPro" id="IPR017146">
    <property type="entry name" value="Lanti_2_LanM"/>
</dbReference>
<evidence type="ECO:0000259" key="2">
    <source>
        <dbReference type="Pfam" id="PF13575"/>
    </source>
</evidence>
<dbReference type="InterPro" id="IPR012341">
    <property type="entry name" value="6hp_glycosidase-like_sf"/>
</dbReference>
<gene>
    <name evidence="3" type="ORF">NCTC5386_00706</name>
</gene>
<dbReference type="PRINTS" id="PR01950">
    <property type="entry name" value="LANCSUPER"/>
</dbReference>
<evidence type="ECO:0000313" key="4">
    <source>
        <dbReference type="Proteomes" id="UP000394068"/>
    </source>
</evidence>
<dbReference type="AlphaFoldDB" id="A0A4U9XIQ9"/>
<keyword evidence="1" id="KW-0862">Zinc</keyword>
<evidence type="ECO:0000256" key="1">
    <source>
        <dbReference type="PIRSR" id="PIRSR607822-1"/>
    </source>
</evidence>
<dbReference type="Pfam" id="PF05147">
    <property type="entry name" value="LANC_like"/>
    <property type="match status" value="1"/>
</dbReference>
<accession>A0A4U9XIQ9</accession>
<dbReference type="GO" id="GO:0046872">
    <property type="term" value="F:metal ion binding"/>
    <property type="evidence" value="ECO:0007669"/>
    <property type="project" value="UniProtKB-KW"/>
</dbReference>
<organism evidence="3 4">
    <name type="scientific">Streptococcus pseudoporcinus</name>
    <dbReference type="NCBI Taxonomy" id="361101"/>
    <lineage>
        <taxon>Bacteria</taxon>
        <taxon>Bacillati</taxon>
        <taxon>Bacillota</taxon>
        <taxon>Bacilli</taxon>
        <taxon>Lactobacillales</taxon>
        <taxon>Streptococcaceae</taxon>
        <taxon>Streptococcus</taxon>
    </lineage>
</organism>
<dbReference type="SMART" id="SM01260">
    <property type="entry name" value="LANC_like"/>
    <property type="match status" value="1"/>
</dbReference>
<keyword evidence="1" id="KW-0479">Metal-binding</keyword>
<dbReference type="Pfam" id="PF13575">
    <property type="entry name" value="DUF4135"/>
    <property type="match status" value="1"/>
</dbReference>
<dbReference type="PIRSF" id="PIRSF037228">
    <property type="entry name" value="Lant_mod_RumM"/>
    <property type="match status" value="1"/>
</dbReference>
<feature type="binding site" evidence="1">
    <location>
        <position position="1008"/>
    </location>
    <ligand>
        <name>Zn(2+)</name>
        <dbReference type="ChEBI" id="CHEBI:29105"/>
    </ligand>
</feature>
<evidence type="ECO:0000313" key="3">
    <source>
        <dbReference type="EMBL" id="VTS12869.1"/>
    </source>
</evidence>
<dbReference type="PANTHER" id="PTHR12736">
    <property type="entry name" value="LANC-LIKE PROTEIN"/>
    <property type="match status" value="1"/>
</dbReference>
<sequence length="1087" mass="126708">MSTSHFLYNTREENQMKSIDEFKKATYSFERTDYNIAPDKQKVSNIRKKYWKKFLGKDFDSYSSYLLNTHGINEYKFNSLLEEEMFNYSKTPEIKKWESFLIKMQSDEYLKTNLPDFYVKNNKNEKVKPLFYEFYIPFLKVGRVDLKKKINKFNVSKDLINQFTIQLIDKLTNITYRTLILELNIAKETNVLQGDNKEERYKYFSEKYINDSFWDILSEYPVMFRLMVATVENWVTNTSEFIHHFYNDFEELKKVYSISNEVEKVDLSISDSHNNGKSVILVQTKNGKVVYKPRNLDLDKQFQNTVTLFNKLTNSELFVYKIVSKVDHGWTEYISYKPCKDEKDMQLYYSDLGKLLFILYVMRGNDIHYENIIAHGRHPVLIDLETVFHNKTITPINMTAAEKIYDMIENSVRRVGILPNIIWGRAGNIGVDVSAMTNEENQEIPVEKASISNILTDEMKIDYKKSILEKKNNIPYIENRESDISKLKKNLKNGFINSYSKFLVKENKDILIKDIKSYKGLYSRQIIRATQYYSSLIQLSFHPDFLRSGLDREMLFSKLWIQVEEENKLEKISKFELYSMLKNDVPMFLSKVDSLDIKDSDNNIVQGFFNKSAIELVIKNIENISNEDLNFQSLLITTALNYDPKYNYIDNKKIKNEKVLKISDKTKRNKENGKKYVQISEKIGDYLIDTSFVGDGNDISWMDMNIIGEKTNDWNMVPIGLDLYSGISGILIFFIYLFKETNKERYLQVIKQCYETIKNYFNKKEKFSEVNEKILFGGFSGETPIIYSLIILEKELGEFFDLNEIESMRYNVFLSCKKNLDKNRDHDIIIGSAGVILILLKYYETIKKTEVLDLATEYASRIIQDAIVIDDSLAWKGSFAKNPLGGFAHGTSGIIFSLAKLYEYTKENKYLDIIEKGLKYEDSLYRKSVKNWSDNRETEDGIKYDDLDDNIPVAWCHGAGGILLNRLLLKKLNTPVSKSRKEKNDFDIFVATETCLKYGLGRSHCLCHGDIGNIEILFLASKITGDKNIEKKCDIYLEYIEEKLYSKEWKCGIPYKDSPGLMVGLSGIGYGLLKAVNPSLPSVLFLE</sequence>
<dbReference type="GO" id="GO:0031179">
    <property type="term" value="P:peptide modification"/>
    <property type="evidence" value="ECO:0007669"/>
    <property type="project" value="InterPro"/>
</dbReference>
<proteinExistence type="predicted"/>
<dbReference type="CDD" id="cd04792">
    <property type="entry name" value="LanM-like"/>
    <property type="match status" value="1"/>
</dbReference>
<reference evidence="3 4" key="1">
    <citation type="submission" date="2019-05" db="EMBL/GenBank/DDBJ databases">
        <authorList>
            <consortium name="Pathogen Informatics"/>
        </authorList>
    </citation>
    <scope>NUCLEOTIDE SEQUENCE [LARGE SCALE GENOMIC DNA]</scope>
    <source>
        <strain evidence="3 4">NCTC5386</strain>
    </source>
</reference>
<dbReference type="InterPro" id="IPR007822">
    <property type="entry name" value="LANC-like"/>
</dbReference>
<protein>
    <submittedName>
        <fullName evidence="3">Lantibiotic synthetase</fullName>
    </submittedName>
</protein>
<dbReference type="Gene3D" id="1.50.10.10">
    <property type="match status" value="1"/>
</dbReference>